<evidence type="ECO:0000256" key="6">
    <source>
        <dbReference type="ARBA" id="ARBA00022840"/>
    </source>
</evidence>
<dbReference type="Proteomes" id="UP000019373">
    <property type="component" value="Unassembled WGS sequence"/>
</dbReference>
<evidence type="ECO:0000256" key="4">
    <source>
        <dbReference type="ARBA" id="ARBA00022741"/>
    </source>
</evidence>
<evidence type="ECO:0000313" key="11">
    <source>
        <dbReference type="Proteomes" id="UP000019373"/>
    </source>
</evidence>
<dbReference type="HOGENOM" id="CLU_357530_0_0_1"/>
<dbReference type="GO" id="GO:0004674">
    <property type="term" value="F:protein serine/threonine kinase activity"/>
    <property type="evidence" value="ECO:0007669"/>
    <property type="project" value="UniProtKB-KW"/>
</dbReference>
<dbReference type="InterPro" id="IPR000719">
    <property type="entry name" value="Prot_kinase_dom"/>
</dbReference>
<evidence type="ECO:0000256" key="3">
    <source>
        <dbReference type="ARBA" id="ARBA00022679"/>
    </source>
</evidence>
<dbReference type="SMART" id="SM00220">
    <property type="entry name" value="S_TKc"/>
    <property type="match status" value="1"/>
</dbReference>
<feature type="region of interest" description="Disordered" evidence="8">
    <location>
        <begin position="434"/>
        <end position="539"/>
    </location>
</feature>
<feature type="compositionally biased region" description="Low complexity" evidence="8">
    <location>
        <begin position="448"/>
        <end position="461"/>
    </location>
</feature>
<reference evidence="11" key="1">
    <citation type="journal article" date="2014" name="BMC Genomics">
        <title>Genome characteristics reveal the impact of lichenization on lichen-forming fungus Endocarpon pusillum Hedwig (Verrucariales, Ascomycota).</title>
        <authorList>
            <person name="Wang Y.-Y."/>
            <person name="Liu B."/>
            <person name="Zhang X.-Y."/>
            <person name="Zhou Q.-M."/>
            <person name="Zhang T."/>
            <person name="Li H."/>
            <person name="Yu Y.-F."/>
            <person name="Zhang X.-L."/>
            <person name="Hao X.-Y."/>
            <person name="Wang M."/>
            <person name="Wang L."/>
            <person name="Wei J.-C."/>
        </authorList>
    </citation>
    <scope>NUCLEOTIDE SEQUENCE [LARGE SCALE GENOMIC DNA]</scope>
    <source>
        <strain evidence="11">Z07020 / HMAS-L-300199</strain>
    </source>
</reference>
<dbReference type="Pfam" id="PF00069">
    <property type="entry name" value="Pkinase"/>
    <property type="match status" value="1"/>
</dbReference>
<dbReference type="RefSeq" id="XP_007799852.1">
    <property type="nucleotide sequence ID" value="XM_007801661.1"/>
</dbReference>
<gene>
    <name evidence="10" type="ORF">EPUS_03906</name>
</gene>
<dbReference type="Gene3D" id="1.10.510.10">
    <property type="entry name" value="Transferase(Phosphotransferase) domain 1"/>
    <property type="match status" value="1"/>
</dbReference>
<sequence>MIRVGPPVFFYLLPQNQAAVSIVSLPSNASFKHSEPSDGSVWLRIGIDHIPKSSGRLVSFGCDHSCCDILLPEGYPQKQCHFYIHPRTFEVLLRDDTADYSTILIASNTPAETRFSLPDGQPRQRVVLEAVKNAHIKMQKALFMIGWAGTRNVAFEAARATSKFSPSAALGSHAADPFENGRIVHRRIRRLGTGSYGKVFLTVNLKTGDHLAVKVFEFAPEVEREGKDVVRQEVDLIKELSHPNIVVFKHAQGWEPLARAEIFMEAYQGSLVELWVDWKGKRGSSKYPPFFPNLMKQMLSALVHLHSRDIVHRDIKPDNILHDGKGNFYLADFGLSKRLDMSTTAVGSLHFVSPDIFQPGLQTTKMDELVRGHQKWFQAIRDTVTNGVPQLLPMFEINPQRRYSAKDCLEKLFDQDSKMEAMFRELAARQRSGGRAVLTEGVRVQRGTTTNAASPATASAARQIPQEKNRGQPPSDRAPPSAKAEKRPTSEVSSGNLAYLAEVTDRYRARQQTERSLMQPQLQDKQQNDQSARDPQGQQCLSSQLTAVRLAQPNDKHAGEAIGRGGPCSQLASFRLAQPHGEHPGATSACGGPPSRLGSFRLAQRQDQRPDKVLARQGQLPNSTASEVEGLVAMPKDGEICRHEVQQAIQLALQQVQRSPASQLAFSEAEDSIKTLGIGQAQRALEQQEAQSQPPQQSGQAVRGIPASQQAQQRPQQPVRGMLSREIDQYRRDQPHRGIPVQRQAQQQRQQPVRGLLARELDQYRQHNPLRGTPAQRQAQQDQQ</sequence>
<comment type="similarity">
    <text evidence="1">Belongs to the protein kinase superfamily. STE Ser/Thr protein kinase family. MAP kinase kinase kinase subfamily.</text>
</comment>
<feature type="compositionally biased region" description="Low complexity" evidence="8">
    <location>
        <begin position="775"/>
        <end position="784"/>
    </location>
</feature>
<dbReference type="OrthoDB" id="4062651at2759"/>
<organism evidence="10 11">
    <name type="scientific">Endocarpon pusillum (strain Z07020 / HMAS-L-300199)</name>
    <name type="common">Lichen-forming fungus</name>
    <dbReference type="NCBI Taxonomy" id="1263415"/>
    <lineage>
        <taxon>Eukaryota</taxon>
        <taxon>Fungi</taxon>
        <taxon>Dikarya</taxon>
        <taxon>Ascomycota</taxon>
        <taxon>Pezizomycotina</taxon>
        <taxon>Eurotiomycetes</taxon>
        <taxon>Chaetothyriomycetidae</taxon>
        <taxon>Verrucariales</taxon>
        <taxon>Verrucariaceae</taxon>
        <taxon>Endocarpon</taxon>
    </lineage>
</organism>
<dbReference type="InterPro" id="IPR011009">
    <property type="entry name" value="Kinase-like_dom_sf"/>
</dbReference>
<feature type="compositionally biased region" description="Low complexity" evidence="8">
    <location>
        <begin position="742"/>
        <end position="751"/>
    </location>
</feature>
<dbReference type="EMBL" id="KE720876">
    <property type="protein sequence ID" value="ERF74468.1"/>
    <property type="molecule type" value="Genomic_DNA"/>
</dbReference>
<dbReference type="AlphaFoldDB" id="U1GQ57"/>
<proteinExistence type="inferred from homology"/>
<accession>U1GQ57</accession>
<dbReference type="InterPro" id="IPR017441">
    <property type="entry name" value="Protein_kinase_ATP_BS"/>
</dbReference>
<name>U1GQ57_ENDPU</name>
<dbReference type="PANTHER" id="PTHR11584:SF369">
    <property type="entry name" value="MITOGEN-ACTIVATED PROTEIN KINASE KINASE KINASE 19-RELATED"/>
    <property type="match status" value="1"/>
</dbReference>
<evidence type="ECO:0000256" key="2">
    <source>
        <dbReference type="ARBA" id="ARBA00022527"/>
    </source>
</evidence>
<evidence type="ECO:0000256" key="1">
    <source>
        <dbReference type="ARBA" id="ARBA00006529"/>
    </source>
</evidence>
<feature type="region of interest" description="Disordered" evidence="8">
    <location>
        <begin position="684"/>
        <end position="784"/>
    </location>
</feature>
<evidence type="ECO:0000256" key="7">
    <source>
        <dbReference type="PROSITE-ProRule" id="PRU10141"/>
    </source>
</evidence>
<dbReference type="PROSITE" id="PS50011">
    <property type="entry name" value="PROTEIN_KINASE_DOM"/>
    <property type="match status" value="1"/>
</dbReference>
<feature type="domain" description="Protein kinase" evidence="9">
    <location>
        <begin position="185"/>
        <end position="438"/>
    </location>
</feature>
<keyword evidence="2" id="KW-0723">Serine/threonine-protein kinase</keyword>
<keyword evidence="3" id="KW-0808">Transferase</keyword>
<dbReference type="PANTHER" id="PTHR11584">
    <property type="entry name" value="SERINE/THREONINE PROTEIN KINASE"/>
    <property type="match status" value="1"/>
</dbReference>
<keyword evidence="11" id="KW-1185">Reference proteome</keyword>
<feature type="region of interest" description="Disordered" evidence="8">
    <location>
        <begin position="579"/>
        <end position="598"/>
    </location>
</feature>
<feature type="binding site" evidence="7">
    <location>
        <position position="214"/>
    </location>
    <ligand>
        <name>ATP</name>
        <dbReference type="ChEBI" id="CHEBI:30616"/>
    </ligand>
</feature>
<dbReference type="eggNOG" id="KOG0198">
    <property type="taxonomic scope" value="Eukaryota"/>
</dbReference>
<evidence type="ECO:0000313" key="10">
    <source>
        <dbReference type="EMBL" id="ERF74468.1"/>
    </source>
</evidence>
<feature type="compositionally biased region" description="Low complexity" evidence="8">
    <location>
        <begin position="519"/>
        <end position="530"/>
    </location>
</feature>
<dbReference type="GO" id="GO:0005524">
    <property type="term" value="F:ATP binding"/>
    <property type="evidence" value="ECO:0007669"/>
    <property type="project" value="UniProtKB-UniRule"/>
</dbReference>
<feature type="compositionally biased region" description="Low complexity" evidence="8">
    <location>
        <begin position="684"/>
        <end position="718"/>
    </location>
</feature>
<keyword evidence="6 7" id="KW-0067">ATP-binding</keyword>
<protein>
    <recommendedName>
        <fullName evidence="9">Protein kinase domain-containing protein</fullName>
    </recommendedName>
</protein>
<evidence type="ECO:0000256" key="5">
    <source>
        <dbReference type="ARBA" id="ARBA00022777"/>
    </source>
</evidence>
<feature type="compositionally biased region" description="Basic and acidic residues" evidence="8">
    <location>
        <begin position="723"/>
        <end position="736"/>
    </location>
</feature>
<keyword evidence="4 7" id="KW-0547">Nucleotide-binding</keyword>
<dbReference type="PROSITE" id="PS00107">
    <property type="entry name" value="PROTEIN_KINASE_ATP"/>
    <property type="match status" value="1"/>
</dbReference>
<dbReference type="SUPFAM" id="SSF56112">
    <property type="entry name" value="Protein kinase-like (PK-like)"/>
    <property type="match status" value="1"/>
</dbReference>
<evidence type="ECO:0000256" key="8">
    <source>
        <dbReference type="SAM" id="MobiDB-lite"/>
    </source>
</evidence>
<dbReference type="GeneID" id="19238941"/>
<evidence type="ECO:0000259" key="9">
    <source>
        <dbReference type="PROSITE" id="PS50011"/>
    </source>
</evidence>
<feature type="compositionally biased region" description="Basic and acidic residues" evidence="8">
    <location>
        <begin position="503"/>
        <end position="513"/>
    </location>
</feature>
<keyword evidence="5" id="KW-0418">Kinase</keyword>